<evidence type="ECO:0000256" key="2">
    <source>
        <dbReference type="ARBA" id="ARBA00022729"/>
    </source>
</evidence>
<protein>
    <submittedName>
        <fullName evidence="9">Type II secretion system protein D</fullName>
    </submittedName>
</protein>
<dbReference type="Pfam" id="PF03958">
    <property type="entry name" value="Secretin_N"/>
    <property type="match status" value="1"/>
</dbReference>
<feature type="compositionally biased region" description="Low complexity" evidence="6">
    <location>
        <begin position="359"/>
        <end position="381"/>
    </location>
</feature>
<keyword evidence="2" id="KW-0732">Signal</keyword>
<dbReference type="Gene3D" id="3.30.1370.120">
    <property type="match status" value="3"/>
</dbReference>
<keyword evidence="10" id="KW-1185">Reference proteome</keyword>
<dbReference type="InterPro" id="IPR004846">
    <property type="entry name" value="T2SS/T3SS_dom"/>
</dbReference>
<dbReference type="InterPro" id="IPR005644">
    <property type="entry name" value="NolW-like"/>
</dbReference>
<comment type="subcellular location">
    <subcellularLocation>
        <location evidence="5">Cell outer membrane</location>
    </subcellularLocation>
    <subcellularLocation>
        <location evidence="1">Membrane</location>
    </subcellularLocation>
</comment>
<feature type="domain" description="Type II/III secretion system secretin-like" evidence="7">
    <location>
        <begin position="652"/>
        <end position="822"/>
    </location>
</feature>
<evidence type="ECO:0000256" key="1">
    <source>
        <dbReference type="ARBA" id="ARBA00004370"/>
    </source>
</evidence>
<feature type="compositionally biased region" description="Low complexity" evidence="6">
    <location>
        <begin position="890"/>
        <end position="900"/>
    </location>
</feature>
<dbReference type="PANTHER" id="PTHR30332">
    <property type="entry name" value="PROBABLE GENERAL SECRETION PATHWAY PROTEIN D"/>
    <property type="match status" value="1"/>
</dbReference>
<dbReference type="InterPro" id="IPR038591">
    <property type="entry name" value="NolW-like_sf"/>
</dbReference>
<evidence type="ECO:0000259" key="7">
    <source>
        <dbReference type="Pfam" id="PF00263"/>
    </source>
</evidence>
<keyword evidence="3" id="KW-0472">Membrane</keyword>
<feature type="region of interest" description="Disordered" evidence="6">
    <location>
        <begin position="345"/>
        <end position="381"/>
    </location>
</feature>
<evidence type="ECO:0000256" key="3">
    <source>
        <dbReference type="ARBA" id="ARBA00023136"/>
    </source>
</evidence>
<organism evidence="9 10">
    <name type="scientific">Roseimicrobium gellanilyticum</name>
    <dbReference type="NCBI Taxonomy" id="748857"/>
    <lineage>
        <taxon>Bacteria</taxon>
        <taxon>Pseudomonadati</taxon>
        <taxon>Verrucomicrobiota</taxon>
        <taxon>Verrucomicrobiia</taxon>
        <taxon>Verrucomicrobiales</taxon>
        <taxon>Verrucomicrobiaceae</taxon>
        <taxon>Roseimicrobium</taxon>
    </lineage>
</organism>
<evidence type="ECO:0000313" key="10">
    <source>
        <dbReference type="Proteomes" id="UP000253426"/>
    </source>
</evidence>
<dbReference type="GO" id="GO:0009279">
    <property type="term" value="C:cell outer membrane"/>
    <property type="evidence" value="ECO:0007669"/>
    <property type="project" value="UniProtKB-SubCell"/>
</dbReference>
<feature type="domain" description="NolW-like" evidence="8">
    <location>
        <begin position="313"/>
        <end position="421"/>
    </location>
</feature>
<sequence>MHCLSPFPAAIRPRSLSLSLLLLMGTLACSSSGMLHAQIRGGTTLKPDTATSPREFRPLANMPAEQRAPMDPVVAQAAPQPQQQPTSPTQPAPGGPGGFPGGPGGGFGRGGFGRGGASSSTEELFRIDGDKVSLQFPNNTITDILGIYERLTNKTLVKDTTIFEGQTISLVTPVPVDKAEAIKLIEAALLTNGYAIVADPDGKSSRILSTRTTTATSGAQFSQGVKFYQSANDLPDNETIVSYFMGLTNLDPTEAATMLGGHVGLNPYGRITPVVSPPGLLITENANIVKQLVAIREVIDTPGAASSLVTKFVLLKYADAATVAQIVQATLNAQAQDKEAKGITTIRGQGTSGGGGGDNRQQQQQQQSSNNNNNNQQGGNRRIQATSQVIADTRLNQVLVVAEPDEYAYVVSLIAEFDKPVDVPAAYERKLKNVFSVDVLSVLADMLREPVGGTAQLPGGGSVSGQNQQQLITSSNQFLTGTTGAQQRGGTFNASAASTATTGTTGGVTSRPDLLLESEEQTAPVSVLINKTRLIADPLANSIIVIGPKENQDKVDMLLDKLDRKAPQVYLATVIGQLTLGDGYQFGINYLQRFTESGNGGVASALITRDDIITNNNVSDMTTNLITSAIANTNGFNLYGQIGESVDVFVSALETTNDFKVLSRPSVFAQNNRRAMITSGQQIPVPESTLTNASSQNQNNQGNVTTTITYKDVVLKLEVIPLINPDGDVTLRIAQVNDTVIGNQIVADNTVPIIGTEQLTTTVTVPTGNTIVIGGLISEQFKTDTQGIPVISRIPGIGRLFKEDVTSKQRKELIVFIQPVVVTDDFAVRKASKQEDLRTKAGESAYHAFPQTVVPKAVPVTDPDPPVKRKWYEIFKKTEGIPSSPPPPRNGTTTTTETRTYFPRAK</sequence>
<proteinExistence type="inferred from homology"/>
<dbReference type="InterPro" id="IPR001775">
    <property type="entry name" value="GspD/PilQ"/>
</dbReference>
<name>A0A366H3P6_9BACT</name>
<dbReference type="Proteomes" id="UP000253426">
    <property type="component" value="Unassembled WGS sequence"/>
</dbReference>
<evidence type="ECO:0000259" key="8">
    <source>
        <dbReference type="Pfam" id="PF03958"/>
    </source>
</evidence>
<evidence type="ECO:0000256" key="4">
    <source>
        <dbReference type="RuleBase" id="RU004003"/>
    </source>
</evidence>
<comment type="similarity">
    <text evidence="4">Belongs to the bacterial secretin family.</text>
</comment>
<dbReference type="InterPro" id="IPR050810">
    <property type="entry name" value="Bact_Secretion_Sys_Channel"/>
</dbReference>
<feature type="compositionally biased region" description="Gly residues" evidence="6">
    <location>
        <begin position="95"/>
        <end position="116"/>
    </location>
</feature>
<gene>
    <name evidence="9" type="ORF">DES53_12064</name>
</gene>
<dbReference type="AlphaFoldDB" id="A0A366H3P6"/>
<dbReference type="GO" id="GO:0009306">
    <property type="term" value="P:protein secretion"/>
    <property type="evidence" value="ECO:0007669"/>
    <property type="project" value="InterPro"/>
</dbReference>
<dbReference type="RefSeq" id="WP_113962240.1">
    <property type="nucleotide sequence ID" value="NZ_QNRR01000020.1"/>
</dbReference>
<dbReference type="GO" id="GO:0015627">
    <property type="term" value="C:type II protein secretion system complex"/>
    <property type="evidence" value="ECO:0007669"/>
    <property type="project" value="TreeGrafter"/>
</dbReference>
<feature type="compositionally biased region" description="Low complexity" evidence="6">
    <location>
        <begin position="75"/>
        <end position="87"/>
    </location>
</feature>
<comment type="caution">
    <text evidence="9">The sequence shown here is derived from an EMBL/GenBank/DDBJ whole genome shotgun (WGS) entry which is preliminary data.</text>
</comment>
<dbReference type="PANTHER" id="PTHR30332:SF24">
    <property type="entry name" value="SECRETIN GSPD-RELATED"/>
    <property type="match status" value="1"/>
</dbReference>
<accession>A0A366H3P6</accession>
<dbReference type="EMBL" id="QNRR01000020">
    <property type="protein sequence ID" value="RBP35695.1"/>
    <property type="molecule type" value="Genomic_DNA"/>
</dbReference>
<dbReference type="OrthoDB" id="176040at2"/>
<reference evidence="9 10" key="1">
    <citation type="submission" date="2018-06" db="EMBL/GenBank/DDBJ databases">
        <title>Genomic Encyclopedia of Type Strains, Phase IV (KMG-IV): sequencing the most valuable type-strain genomes for metagenomic binning, comparative biology and taxonomic classification.</title>
        <authorList>
            <person name="Goeker M."/>
        </authorList>
    </citation>
    <scope>NUCLEOTIDE SEQUENCE [LARGE SCALE GENOMIC DNA]</scope>
    <source>
        <strain evidence="9 10">DSM 25532</strain>
    </source>
</reference>
<evidence type="ECO:0000256" key="5">
    <source>
        <dbReference type="RuleBase" id="RU004004"/>
    </source>
</evidence>
<keyword evidence="5" id="KW-0813">Transport</keyword>
<feature type="region of interest" description="Disordered" evidence="6">
    <location>
        <begin position="67"/>
        <end position="122"/>
    </location>
</feature>
<dbReference type="Pfam" id="PF00263">
    <property type="entry name" value="Secretin"/>
    <property type="match status" value="1"/>
</dbReference>
<dbReference type="PRINTS" id="PR00811">
    <property type="entry name" value="BCTERIALGSPD"/>
</dbReference>
<evidence type="ECO:0000256" key="6">
    <source>
        <dbReference type="SAM" id="MobiDB-lite"/>
    </source>
</evidence>
<feature type="region of interest" description="Disordered" evidence="6">
    <location>
        <begin position="878"/>
        <end position="906"/>
    </location>
</feature>
<evidence type="ECO:0000313" key="9">
    <source>
        <dbReference type="EMBL" id="RBP35695.1"/>
    </source>
</evidence>